<comment type="similarity">
    <text evidence="2 7">Belongs to the BBR/BPC family.</text>
</comment>
<dbReference type="OrthoDB" id="1903765at2759"/>
<dbReference type="Proteomes" id="UP000327013">
    <property type="component" value="Chromosome 8"/>
</dbReference>
<dbReference type="PANTHER" id="PTHR31421">
    <property type="entry name" value="PROTEIN BASIC PENTACYSTEINE3"/>
    <property type="match status" value="1"/>
</dbReference>
<dbReference type="GO" id="GO:0006334">
    <property type="term" value="P:nucleosome assembly"/>
    <property type="evidence" value="ECO:0007669"/>
    <property type="project" value="InterPro"/>
</dbReference>
<comment type="subcellular location">
    <subcellularLocation>
        <location evidence="1 7">Nucleus</location>
    </subcellularLocation>
</comment>
<evidence type="ECO:0000256" key="4">
    <source>
        <dbReference type="ARBA" id="ARBA00023125"/>
    </source>
</evidence>
<proteinExistence type="inferred from homology"/>
<feature type="compositionally biased region" description="Basic and acidic residues" evidence="8">
    <location>
        <begin position="123"/>
        <end position="133"/>
    </location>
</feature>
<feature type="compositionally biased region" description="Basic residues" evidence="8">
    <location>
        <begin position="147"/>
        <end position="157"/>
    </location>
</feature>
<feature type="region of interest" description="Disordered" evidence="8">
    <location>
        <begin position="123"/>
        <end position="174"/>
    </location>
</feature>
<name>A0A5N6RU51_9ROSI</name>
<dbReference type="GO" id="GO:0030527">
    <property type="term" value="F:structural constituent of chromatin"/>
    <property type="evidence" value="ECO:0007669"/>
    <property type="project" value="InterPro"/>
</dbReference>
<dbReference type="GO" id="GO:0000786">
    <property type="term" value="C:nucleosome"/>
    <property type="evidence" value="ECO:0007669"/>
    <property type="project" value="InterPro"/>
</dbReference>
<dbReference type="SMART" id="SM01226">
    <property type="entry name" value="GAGA_bind"/>
    <property type="match status" value="1"/>
</dbReference>
<keyword evidence="6 7" id="KW-0539">Nucleus</keyword>
<gene>
    <name evidence="9" type="ORF">FH972_020660</name>
</gene>
<dbReference type="InterPro" id="IPR005819">
    <property type="entry name" value="H1/H5"/>
</dbReference>
<evidence type="ECO:0000256" key="3">
    <source>
        <dbReference type="ARBA" id="ARBA00023015"/>
    </source>
</evidence>
<keyword evidence="4 7" id="KW-0238">DNA-binding</keyword>
<evidence type="ECO:0000313" key="9">
    <source>
        <dbReference type="EMBL" id="KAE8125895.1"/>
    </source>
</evidence>
<dbReference type="GO" id="GO:0003700">
    <property type="term" value="F:DNA-binding transcription factor activity"/>
    <property type="evidence" value="ECO:0007669"/>
    <property type="project" value="UniProtKB-UniRule"/>
</dbReference>
<keyword evidence="10" id="KW-1185">Reference proteome</keyword>
<reference evidence="9 10" key="1">
    <citation type="submission" date="2019-06" db="EMBL/GenBank/DDBJ databases">
        <title>A chromosomal-level reference genome of Carpinus fangiana (Coryloideae, Betulaceae).</title>
        <authorList>
            <person name="Yang X."/>
            <person name="Wang Z."/>
            <person name="Zhang L."/>
            <person name="Hao G."/>
            <person name="Liu J."/>
            <person name="Yang Y."/>
        </authorList>
    </citation>
    <scope>NUCLEOTIDE SEQUENCE [LARGE SCALE GENOMIC DNA]</scope>
    <source>
        <strain evidence="9">Cfa_2016G</strain>
        <tissue evidence="9">Leaf</tissue>
    </source>
</reference>
<dbReference type="PANTHER" id="PTHR31421:SF22">
    <property type="entry name" value="PROTEIN BASIC PENTACYSTEINE3"/>
    <property type="match status" value="1"/>
</dbReference>
<evidence type="ECO:0000256" key="5">
    <source>
        <dbReference type="ARBA" id="ARBA00023163"/>
    </source>
</evidence>
<dbReference type="EMBL" id="CM017328">
    <property type="protein sequence ID" value="KAE8125895.1"/>
    <property type="molecule type" value="Genomic_DNA"/>
</dbReference>
<organism evidence="9 10">
    <name type="scientific">Carpinus fangiana</name>
    <dbReference type="NCBI Taxonomy" id="176857"/>
    <lineage>
        <taxon>Eukaryota</taxon>
        <taxon>Viridiplantae</taxon>
        <taxon>Streptophyta</taxon>
        <taxon>Embryophyta</taxon>
        <taxon>Tracheophyta</taxon>
        <taxon>Spermatophyta</taxon>
        <taxon>Magnoliopsida</taxon>
        <taxon>eudicotyledons</taxon>
        <taxon>Gunneridae</taxon>
        <taxon>Pentapetalae</taxon>
        <taxon>rosids</taxon>
        <taxon>fabids</taxon>
        <taxon>Fagales</taxon>
        <taxon>Betulaceae</taxon>
        <taxon>Carpinus</taxon>
    </lineage>
</organism>
<keyword evidence="3 7" id="KW-0805">Transcription regulation</keyword>
<dbReference type="PRINTS" id="PR00624">
    <property type="entry name" value="HISTONEH5"/>
</dbReference>
<dbReference type="InterPro" id="IPR010409">
    <property type="entry name" value="GAGA-bd_tscrpt_act"/>
</dbReference>
<evidence type="ECO:0000313" key="10">
    <source>
        <dbReference type="Proteomes" id="UP000327013"/>
    </source>
</evidence>
<protein>
    <recommendedName>
        <fullName evidence="7">GAGA-binding transcriptional activator</fullName>
    </recommendedName>
</protein>
<evidence type="ECO:0000256" key="1">
    <source>
        <dbReference type="ARBA" id="ARBA00004123"/>
    </source>
</evidence>
<dbReference type="Pfam" id="PF06217">
    <property type="entry name" value="GAGA_bind"/>
    <property type="match status" value="1"/>
</dbReference>
<comment type="function">
    <text evidence="7">Transcriptional regulator that specifically binds to GA-rich elements (GAGA-repeats) present in regulatory sequences of genes involved in developmental processes.</text>
</comment>
<keyword evidence="5 7" id="KW-0804">Transcription</keyword>
<dbReference type="GO" id="GO:0009723">
    <property type="term" value="P:response to ethylene"/>
    <property type="evidence" value="ECO:0007669"/>
    <property type="project" value="TreeGrafter"/>
</dbReference>
<evidence type="ECO:0000256" key="6">
    <source>
        <dbReference type="ARBA" id="ARBA00023242"/>
    </source>
</evidence>
<dbReference type="GO" id="GO:0005634">
    <property type="term" value="C:nucleus"/>
    <property type="evidence" value="ECO:0007669"/>
    <property type="project" value="UniProtKB-SubCell"/>
</dbReference>
<dbReference type="AlphaFoldDB" id="A0A5N6RU51"/>
<evidence type="ECO:0000256" key="7">
    <source>
        <dbReference type="RuleBase" id="RU367160"/>
    </source>
</evidence>
<dbReference type="GO" id="GO:0043565">
    <property type="term" value="F:sequence-specific DNA binding"/>
    <property type="evidence" value="ECO:0007669"/>
    <property type="project" value="TreeGrafter"/>
</dbReference>
<sequence length="284" mass="31260">MDGDNNLNMRNWGYYEPAPSLKGHLGLQLMSSMPEKQLIGGRNAAVLAGGNGAFHHRDMGVSHSAFPMEYMRDACWFNQREKYINVLSGNPSYGVLPETSSAQHVQMVQPPDLSKDERIVSTEETGIEKENGPIKKRQAPKAPKSPKEKKAKKAPRARKAESSPSVPRARSAAKKTTEIVINGVDMDISGIPIPVCSCTGAPQQCYRWGSGGWQSACCTTNMSMYPLPLSTKRRGARIAGRKMSIGAFKKVLEKLAAEGYNFSNPIDLRTHWAKHGTNKFVTIR</sequence>
<accession>A0A5N6RU51</accession>
<evidence type="ECO:0000256" key="2">
    <source>
        <dbReference type="ARBA" id="ARBA00007911"/>
    </source>
</evidence>
<evidence type="ECO:0000256" key="8">
    <source>
        <dbReference type="SAM" id="MobiDB-lite"/>
    </source>
</evidence>